<reference evidence="6" key="1">
    <citation type="submission" date="2011-05" db="EMBL/GenBank/DDBJ databases">
        <authorList>
            <person name="Richards S.R."/>
            <person name="Qu J."/>
            <person name="Jiang H."/>
            <person name="Jhangiani S.N."/>
            <person name="Agravi P."/>
            <person name="Goodspeed R."/>
            <person name="Gross S."/>
            <person name="Mandapat C."/>
            <person name="Jackson L."/>
            <person name="Mathew T."/>
            <person name="Pu L."/>
            <person name="Thornton R."/>
            <person name="Saada N."/>
            <person name="Wilczek-Boney K.B."/>
            <person name="Lee S."/>
            <person name="Kovar C."/>
            <person name="Wu Y."/>
            <person name="Scherer S.E."/>
            <person name="Worley K.C."/>
            <person name="Muzny D.M."/>
            <person name="Gibbs R."/>
        </authorList>
    </citation>
    <scope>NUCLEOTIDE SEQUENCE</scope>
    <source>
        <strain evidence="6">Brora</strain>
    </source>
</reference>
<organism evidence="5 6">
    <name type="scientific">Strigamia maritima</name>
    <name type="common">European centipede</name>
    <name type="synonym">Geophilus maritimus</name>
    <dbReference type="NCBI Taxonomy" id="126957"/>
    <lineage>
        <taxon>Eukaryota</taxon>
        <taxon>Metazoa</taxon>
        <taxon>Ecdysozoa</taxon>
        <taxon>Arthropoda</taxon>
        <taxon>Myriapoda</taxon>
        <taxon>Chilopoda</taxon>
        <taxon>Pleurostigmophora</taxon>
        <taxon>Geophilomorpha</taxon>
        <taxon>Linotaeniidae</taxon>
        <taxon>Strigamia</taxon>
    </lineage>
</organism>
<dbReference type="InterPro" id="IPR013083">
    <property type="entry name" value="Znf_RING/FYVE/PHD"/>
</dbReference>
<dbReference type="PANTHER" id="PTHR22765">
    <property type="entry name" value="RING FINGER AND PROTEASE ASSOCIATED DOMAIN-CONTAINING"/>
    <property type="match status" value="1"/>
</dbReference>
<dbReference type="SMART" id="SM00184">
    <property type="entry name" value="RING"/>
    <property type="match status" value="1"/>
</dbReference>
<dbReference type="Pfam" id="PF13639">
    <property type="entry name" value="zf-RING_2"/>
    <property type="match status" value="1"/>
</dbReference>
<dbReference type="InterPro" id="IPR051826">
    <property type="entry name" value="E3_ubiquitin-ligase_domain"/>
</dbReference>
<dbReference type="GO" id="GO:0061630">
    <property type="term" value="F:ubiquitin protein ligase activity"/>
    <property type="evidence" value="ECO:0007669"/>
    <property type="project" value="TreeGrafter"/>
</dbReference>
<keyword evidence="2" id="KW-0862">Zinc</keyword>
<protein>
    <recommendedName>
        <fullName evidence="4">RING-type domain-containing protein</fullName>
    </recommendedName>
</protein>
<dbReference type="InterPro" id="IPR001841">
    <property type="entry name" value="Znf_RING"/>
</dbReference>
<dbReference type="STRING" id="126957.T1IRL1"/>
<dbReference type="EnsemblMetazoa" id="SMAR003707-RA">
    <property type="protein sequence ID" value="SMAR003707-PA"/>
    <property type="gene ID" value="SMAR003707"/>
</dbReference>
<evidence type="ECO:0000256" key="3">
    <source>
        <dbReference type="PROSITE-ProRule" id="PRU00175"/>
    </source>
</evidence>
<dbReference type="Proteomes" id="UP000014500">
    <property type="component" value="Unassembled WGS sequence"/>
</dbReference>
<keyword evidence="1 3" id="KW-0863">Zinc-finger</keyword>
<dbReference type="HOGENOM" id="CLU_2323292_0_0_1"/>
<feature type="domain" description="RING-type" evidence="4">
    <location>
        <begin position="50"/>
        <end position="92"/>
    </location>
</feature>
<dbReference type="SUPFAM" id="SSF57850">
    <property type="entry name" value="RING/U-box"/>
    <property type="match status" value="1"/>
</dbReference>
<evidence type="ECO:0000313" key="5">
    <source>
        <dbReference type="EnsemblMetazoa" id="SMAR003707-PA"/>
    </source>
</evidence>
<evidence type="ECO:0000259" key="4">
    <source>
        <dbReference type="PROSITE" id="PS50089"/>
    </source>
</evidence>
<reference evidence="5" key="2">
    <citation type="submission" date="2015-02" db="UniProtKB">
        <authorList>
            <consortium name="EnsemblMetazoa"/>
        </authorList>
    </citation>
    <scope>IDENTIFICATION</scope>
</reference>
<dbReference type="Gene3D" id="3.30.40.10">
    <property type="entry name" value="Zinc/RING finger domain, C3HC4 (zinc finger)"/>
    <property type="match status" value="1"/>
</dbReference>
<dbReference type="GO" id="GO:0006511">
    <property type="term" value="P:ubiquitin-dependent protein catabolic process"/>
    <property type="evidence" value="ECO:0007669"/>
    <property type="project" value="TreeGrafter"/>
</dbReference>
<proteinExistence type="predicted"/>
<dbReference type="PhylomeDB" id="T1IRL1"/>
<evidence type="ECO:0000256" key="1">
    <source>
        <dbReference type="ARBA" id="ARBA00022771"/>
    </source>
</evidence>
<dbReference type="PROSITE" id="PS50089">
    <property type="entry name" value="ZF_RING_2"/>
    <property type="match status" value="1"/>
</dbReference>
<keyword evidence="6" id="KW-1185">Reference proteome</keyword>
<name>T1IRL1_STRMM</name>
<keyword evidence="1 3" id="KW-0479">Metal-binding</keyword>
<dbReference type="eggNOG" id="KOG4628">
    <property type="taxonomic scope" value="Eukaryota"/>
</dbReference>
<dbReference type="EMBL" id="AFFK01018655">
    <property type="status" value="NOT_ANNOTATED_CDS"/>
    <property type="molecule type" value="Genomic_DNA"/>
</dbReference>
<sequence>MAIEGNVMHILNVAFRARLSAAQQRVLPDMLPSLVELTHSVLEIEGSDICAICLEKPECGQMETTLPCSHVFHWKCMDTWIKHDKTTCPVCRMDLCKTV</sequence>
<dbReference type="PANTHER" id="PTHR22765:SF434">
    <property type="entry name" value="GB|AAD18119.1-RELATED"/>
    <property type="match status" value="1"/>
</dbReference>
<accession>T1IRL1</accession>
<dbReference type="GO" id="GO:0008270">
    <property type="term" value="F:zinc ion binding"/>
    <property type="evidence" value="ECO:0007669"/>
    <property type="project" value="UniProtKB-KW"/>
</dbReference>
<evidence type="ECO:0000256" key="2">
    <source>
        <dbReference type="ARBA" id="ARBA00022833"/>
    </source>
</evidence>
<dbReference type="AlphaFoldDB" id="T1IRL1"/>
<evidence type="ECO:0000313" key="6">
    <source>
        <dbReference type="Proteomes" id="UP000014500"/>
    </source>
</evidence>